<accession>N6TTN1</accession>
<dbReference type="InterPro" id="IPR038084">
    <property type="entry name" value="PduO/GlcC-like_sf"/>
</dbReference>
<organism evidence="1 2">
    <name type="scientific">Rhizobium freirei PRF 81</name>
    <dbReference type="NCBI Taxonomy" id="363754"/>
    <lineage>
        <taxon>Bacteria</taxon>
        <taxon>Pseudomonadati</taxon>
        <taxon>Pseudomonadota</taxon>
        <taxon>Alphaproteobacteria</taxon>
        <taxon>Hyphomicrobiales</taxon>
        <taxon>Rhizobiaceae</taxon>
        <taxon>Rhizobium/Agrobacterium group</taxon>
        <taxon>Rhizobium</taxon>
    </lineage>
</organism>
<gene>
    <name evidence="1" type="ORF">RHSP_41497</name>
</gene>
<keyword evidence="1" id="KW-0614">Plasmid</keyword>
<reference evidence="1 2" key="1">
    <citation type="journal article" date="2012" name="BMC Genomics">
        <title>Genomic basis of broad host range and environmental adaptability of Rhizobium tropici CIAT 899 and Rhizobium sp. PRF 81 which are used in inoculants for common bean (Phaseolus vulgaris L.).</title>
        <authorList>
            <person name="Ormeno-Orrillo E."/>
            <person name="Menna P."/>
            <person name="Almeida L.G."/>
            <person name="Ollero F.J."/>
            <person name="Nicolas M.F."/>
            <person name="Pains Rodrigues E."/>
            <person name="Shigueyoshi Nakatani A."/>
            <person name="Silva Batista J.S."/>
            <person name="Oliveira Chueire L.M."/>
            <person name="Souza R.C."/>
            <person name="Ribeiro Vasconcelos A.T."/>
            <person name="Megias M."/>
            <person name="Hungria M."/>
            <person name="Martinez-Romero E."/>
        </authorList>
    </citation>
    <scope>NUCLEOTIDE SEQUENCE [LARGE SCALE GENOMIC DNA]</scope>
    <source>
        <strain evidence="1 2">PRF 81</strain>
        <plasmid evidence="1">pPRF81a</plasmid>
    </source>
</reference>
<comment type="caution">
    <text evidence="1">The sequence shown here is derived from an EMBL/GenBank/DDBJ whole genome shotgun (WGS) entry which is preliminary data.</text>
</comment>
<dbReference type="RefSeq" id="WP_004129464.1">
    <property type="nucleotide sequence ID" value="NZ_AQHN01000095.1"/>
</dbReference>
<dbReference type="PANTHER" id="PTHR28255">
    <property type="match status" value="1"/>
</dbReference>
<dbReference type="InterPro" id="IPR005624">
    <property type="entry name" value="PduO/GlcC-like"/>
</dbReference>
<dbReference type="PANTHER" id="PTHR28255:SF1">
    <property type="entry name" value="UPF0303 PROTEIN YBR137W"/>
    <property type="match status" value="1"/>
</dbReference>
<sequence length="215" mass="23881">MLELPESYEAVICFVEELRNGSVWTSEENTPEIVVSIPLACLGIDFRNEEKVLDYKELMEAIKEQEQSLILPGFKYEDAWCLGQSLYTKAIERHLPLFMEVFVNGGVRFAAASPKAHNNLADWVRRKRNLTLRMGQSSYLTDVMFKEHGISLEAFGMDLVNFGLGGGSIPIAVSDIGIIGAVTVSGLPNIDDHNLAVECIAELLGQDFNDLKLSQ</sequence>
<keyword evidence="2" id="KW-1185">Reference proteome</keyword>
<name>N6TTN1_9HYPH</name>
<dbReference type="PATRIC" id="fig|363754.4.peg.6764"/>
<evidence type="ECO:0000313" key="2">
    <source>
        <dbReference type="Proteomes" id="UP000012429"/>
    </source>
</evidence>
<proteinExistence type="predicted"/>
<dbReference type="AlphaFoldDB" id="N6TTN1"/>
<dbReference type="EMBL" id="AQHN01000095">
    <property type="protein sequence ID" value="ENN83849.1"/>
    <property type="molecule type" value="Genomic_DNA"/>
</dbReference>
<geneLocation type="plasmid" evidence="1">
    <name>pPRF81a</name>
</geneLocation>
<dbReference type="OrthoDB" id="9815315at2"/>
<evidence type="ECO:0000313" key="1">
    <source>
        <dbReference type="EMBL" id="ENN83849.1"/>
    </source>
</evidence>
<dbReference type="Gene3D" id="3.30.450.150">
    <property type="entry name" value="Haem-degrading domain"/>
    <property type="match status" value="1"/>
</dbReference>
<dbReference type="Pfam" id="PF03928">
    <property type="entry name" value="HbpS-like"/>
    <property type="match status" value="1"/>
</dbReference>
<dbReference type="SUPFAM" id="SSF143744">
    <property type="entry name" value="GlcG-like"/>
    <property type="match status" value="1"/>
</dbReference>
<dbReference type="InterPro" id="IPR010371">
    <property type="entry name" value="YBR137W-like"/>
</dbReference>
<protein>
    <submittedName>
        <fullName evidence="1">Uncharacterized protein</fullName>
    </submittedName>
</protein>
<dbReference type="Proteomes" id="UP000012429">
    <property type="component" value="Unassembled WGS sequence"/>
</dbReference>